<evidence type="ECO:0000256" key="10">
    <source>
        <dbReference type="HAMAP-Rule" id="MF_00089"/>
    </source>
</evidence>
<evidence type="ECO:0000256" key="2">
    <source>
        <dbReference type="ARBA" id="ARBA00022485"/>
    </source>
</evidence>
<evidence type="ECO:0000256" key="8">
    <source>
        <dbReference type="ARBA" id="ARBA00023014"/>
    </source>
</evidence>
<feature type="region of interest" description="Disordered" evidence="11">
    <location>
        <begin position="1"/>
        <end position="54"/>
    </location>
</feature>
<dbReference type="GO" id="GO:0051539">
    <property type="term" value="F:4 iron, 4 sulfur cluster binding"/>
    <property type="evidence" value="ECO:0007669"/>
    <property type="project" value="UniProtKB-KW"/>
</dbReference>
<dbReference type="GO" id="GO:0070284">
    <property type="term" value="F:phosphomethylpyrimidine synthase activity"/>
    <property type="evidence" value="ECO:0007669"/>
    <property type="project" value="UniProtKB-EC"/>
</dbReference>
<comment type="function">
    <text evidence="1 10">Catalyzes the synthesis of the hydroxymethylpyrimidine phosphate (HMP-P) moiety of thiamine from aminoimidazole ribotide (AIR) in a radical S-adenosyl-L-methionine (SAM)-dependent reaction.</text>
</comment>
<keyword evidence="3 10" id="KW-0949">S-adenosyl-L-methionine</keyword>
<dbReference type="NCBIfam" id="TIGR00190">
    <property type="entry name" value="thiC"/>
    <property type="match status" value="1"/>
</dbReference>
<evidence type="ECO:0000313" key="12">
    <source>
        <dbReference type="EMBL" id="AKU90981.1"/>
    </source>
</evidence>
<proteinExistence type="inferred from homology"/>
<comment type="cofactor">
    <cofactor evidence="10">
        <name>[4Fe-4S] cluster</name>
        <dbReference type="ChEBI" id="CHEBI:49883"/>
    </cofactor>
    <text evidence="10">Binds 1 [4Fe-4S] cluster per subunit. The cluster is coordinated with 3 cysteines and an exchangeable S-adenosyl-L-methionine.</text>
</comment>
<dbReference type="PANTHER" id="PTHR30557:SF1">
    <property type="entry name" value="PHOSPHOMETHYLPYRIMIDINE SYNTHASE, CHLOROPLASTIC"/>
    <property type="match status" value="1"/>
</dbReference>
<dbReference type="InterPro" id="IPR002817">
    <property type="entry name" value="ThiC/BzaA/B"/>
</dbReference>
<name>A0A0K1PC47_9BACT</name>
<feature type="binding site" evidence="10">
    <location>
        <position position="151"/>
    </location>
    <ligand>
        <name>substrate</name>
    </ligand>
</feature>
<evidence type="ECO:0000256" key="5">
    <source>
        <dbReference type="ARBA" id="ARBA00022833"/>
    </source>
</evidence>
<dbReference type="SFLD" id="SFLDF00407">
    <property type="entry name" value="phosphomethylpyrimidine_syntha"/>
    <property type="match status" value="1"/>
</dbReference>
<keyword evidence="9 10" id="KW-0456">Lyase</keyword>
<feature type="compositionally biased region" description="Polar residues" evidence="11">
    <location>
        <begin position="17"/>
        <end position="29"/>
    </location>
</feature>
<feature type="binding site" evidence="10">
    <location>
        <begin position="304"/>
        <end position="307"/>
    </location>
    <ligand>
        <name>substrate</name>
    </ligand>
</feature>
<dbReference type="STRING" id="1391653.AKJ08_1368"/>
<evidence type="ECO:0000256" key="3">
    <source>
        <dbReference type="ARBA" id="ARBA00022691"/>
    </source>
</evidence>
<dbReference type="Proteomes" id="UP000055590">
    <property type="component" value="Chromosome"/>
</dbReference>
<dbReference type="KEGG" id="vin:AKJ08_1368"/>
<feature type="binding site" evidence="10">
    <location>
        <begin position="263"/>
        <end position="265"/>
    </location>
    <ligand>
        <name>substrate</name>
    </ligand>
</feature>
<comment type="similarity">
    <text evidence="10">Belongs to the ThiC family.</text>
</comment>
<feature type="binding site" evidence="10">
    <location>
        <position position="243"/>
    </location>
    <ligand>
        <name>substrate</name>
    </ligand>
</feature>
<dbReference type="Pfam" id="PF01964">
    <property type="entry name" value="ThiC_Rad_SAM"/>
    <property type="match status" value="1"/>
</dbReference>
<dbReference type="UniPathway" id="UPA00060"/>
<feature type="binding site" evidence="10">
    <location>
        <position position="411"/>
    </location>
    <ligand>
        <name>Zn(2+)</name>
        <dbReference type="ChEBI" id="CHEBI:29105"/>
    </ligand>
</feature>
<dbReference type="InterPro" id="IPR038521">
    <property type="entry name" value="ThiC/Bza_core_dom"/>
</dbReference>
<evidence type="ECO:0000256" key="6">
    <source>
        <dbReference type="ARBA" id="ARBA00022977"/>
    </source>
</evidence>
<feature type="binding site" evidence="10">
    <location>
        <position position="487"/>
    </location>
    <ligand>
        <name>[4Fe-4S] cluster</name>
        <dbReference type="ChEBI" id="CHEBI:49883"/>
        <note>4Fe-4S-S-AdoMet</note>
    </ligand>
</feature>
<reference evidence="12 13" key="1">
    <citation type="submission" date="2015-08" db="EMBL/GenBank/DDBJ databases">
        <authorList>
            <person name="Babu N.S."/>
            <person name="Beckwith C.J."/>
            <person name="Beseler K.G."/>
            <person name="Brison A."/>
            <person name="Carone J.V."/>
            <person name="Caskin T.P."/>
            <person name="Diamond M."/>
            <person name="Durham M.E."/>
            <person name="Foxe J.M."/>
            <person name="Go M."/>
            <person name="Henderson B.A."/>
            <person name="Jones I.B."/>
            <person name="McGettigan J.A."/>
            <person name="Micheletti S.J."/>
            <person name="Nasrallah M.E."/>
            <person name="Ortiz D."/>
            <person name="Piller C.R."/>
            <person name="Privatt S.R."/>
            <person name="Schneider S.L."/>
            <person name="Sharp S."/>
            <person name="Smith T.C."/>
            <person name="Stanton J.D."/>
            <person name="Ullery H.E."/>
            <person name="Wilson R.J."/>
            <person name="Serrano M.G."/>
            <person name="Buck G."/>
            <person name="Lee V."/>
            <person name="Wang Y."/>
            <person name="Carvalho R."/>
            <person name="Voegtly L."/>
            <person name="Shi R."/>
            <person name="Duckworth R."/>
            <person name="Johnson A."/>
            <person name="Loviza R."/>
            <person name="Walstead R."/>
            <person name="Shah Z."/>
            <person name="Kiflezghi M."/>
            <person name="Wade K."/>
            <person name="Ball S.L."/>
            <person name="Bradley K.W."/>
            <person name="Asai D.J."/>
            <person name="Bowman C.A."/>
            <person name="Russell D.A."/>
            <person name="Pope W.H."/>
            <person name="Jacobs-Sera D."/>
            <person name="Hendrix R.W."/>
            <person name="Hatfull G.F."/>
        </authorList>
    </citation>
    <scope>NUCLEOTIDE SEQUENCE [LARGE SCALE GENOMIC DNA]</scope>
    <source>
        <strain evidence="12 13">DSM 27710</strain>
    </source>
</reference>
<evidence type="ECO:0000256" key="11">
    <source>
        <dbReference type="SAM" id="MobiDB-lite"/>
    </source>
</evidence>
<dbReference type="PATRIC" id="fig|1391653.3.peg.1437"/>
<evidence type="ECO:0000256" key="4">
    <source>
        <dbReference type="ARBA" id="ARBA00022723"/>
    </source>
</evidence>
<keyword evidence="2 10" id="KW-0004">4Fe-4S</keyword>
<feature type="binding site" evidence="10">
    <location>
        <position position="495"/>
    </location>
    <ligand>
        <name>[4Fe-4S] cluster</name>
        <dbReference type="ChEBI" id="CHEBI:49883"/>
        <note>4Fe-4S-S-AdoMet</note>
    </ligand>
</feature>
<evidence type="ECO:0000313" key="13">
    <source>
        <dbReference type="Proteomes" id="UP000055590"/>
    </source>
</evidence>
<dbReference type="GO" id="GO:0009228">
    <property type="term" value="P:thiamine biosynthetic process"/>
    <property type="evidence" value="ECO:0007669"/>
    <property type="project" value="UniProtKB-UniRule"/>
</dbReference>
<dbReference type="GO" id="GO:0008270">
    <property type="term" value="F:zinc ion binding"/>
    <property type="evidence" value="ECO:0007669"/>
    <property type="project" value="UniProtKB-UniRule"/>
</dbReference>
<protein>
    <recommendedName>
        <fullName evidence="10">Phosphomethylpyrimidine synthase</fullName>
        <ecNumber evidence="10">4.1.99.17</ecNumber>
    </recommendedName>
    <alternativeName>
        <fullName evidence="10">Hydroxymethylpyrimidine phosphate synthase</fullName>
        <shortName evidence="10">HMP-P synthase</shortName>
        <shortName evidence="10">HMP-phosphate synthase</shortName>
        <shortName evidence="10">HMPP synthase</shortName>
    </alternativeName>
    <alternativeName>
        <fullName evidence="10">Thiamine biosynthesis protein ThiC</fullName>
    </alternativeName>
</protein>
<keyword evidence="6 10" id="KW-0784">Thiamine biosynthesis</keyword>
<dbReference type="EC" id="4.1.99.17" evidence="10"/>
<feature type="binding site" evidence="10">
    <location>
        <position position="343"/>
    </location>
    <ligand>
        <name>substrate</name>
    </ligand>
</feature>
<gene>
    <name evidence="10" type="primary">thiC</name>
    <name evidence="12" type="ORF">AKJ08_1368</name>
</gene>
<dbReference type="EMBL" id="CP012332">
    <property type="protein sequence ID" value="AKU90981.1"/>
    <property type="molecule type" value="Genomic_DNA"/>
</dbReference>
<sequence length="586" mass="63960">MADKNGTAAALPLNGAHNPSTAADGTSPGSFALRADVGGPRAFASPDTPGMPAPSEKTAWDFMPPDWTLVDGRWQAPAGFVPVTQLEHARLGNVTPEMKRVAEREPHLTAEQVRDEVAAGRMIIPANKVHLGYRLDPMAIGRASKTKINANMGASPVSSSTDEEVEKLRWAERWGADTVMDLSTGGDLDACRDAILRASTVPIGTVPIYSMIIGRRIEDLDDEVILETLRKQAAQGVDYFTIHAGVLREHLPFVGKRLIGIVSRGGSLLAKWMITHGKQNPMYTLFDRICDVMREYDVSFSLGDGLRPGGLADATDEAQLRELATLGELTERAWRKGCQVMIEGPGHVPFDQIEFNMKHQRRICHGAPFYVLGPLVTDVFPGYDHITSCIGATSAAYHGASMLCYVTPKEHVGLPKKDDVKQGCIAYKIAAHAADVALGIPGTRNWDDELTKARAALNWERHFELAFDGDTARAFHDEDLDVDTDFCAMCGHDWCSVRISKEITEFASGKAEGFERGKAVKSAALTPDQREILEKRGVLSPDEIHRLASKARKDLGAEVGNKASCHSDLVADDEARNLHREKLVVL</sequence>
<dbReference type="AlphaFoldDB" id="A0A0K1PC47"/>
<comment type="pathway">
    <text evidence="10">Cofactor biosynthesis; thiamine diphosphate biosynthesis.</text>
</comment>
<feature type="binding site" evidence="10">
    <location>
        <position position="490"/>
    </location>
    <ligand>
        <name>[4Fe-4S] cluster</name>
        <dbReference type="ChEBI" id="CHEBI:49883"/>
        <note>4Fe-4S-S-AdoMet</note>
    </ligand>
</feature>
<evidence type="ECO:0000256" key="1">
    <source>
        <dbReference type="ARBA" id="ARBA00003175"/>
    </source>
</evidence>
<evidence type="ECO:0000256" key="9">
    <source>
        <dbReference type="ARBA" id="ARBA00023239"/>
    </source>
</evidence>
<keyword evidence="7 10" id="KW-0408">Iron</keyword>
<feature type="binding site" evidence="10">
    <location>
        <position position="180"/>
    </location>
    <ligand>
        <name>substrate</name>
    </ligand>
</feature>
<dbReference type="PANTHER" id="PTHR30557">
    <property type="entry name" value="THIAMINE BIOSYNTHESIS PROTEIN THIC"/>
    <property type="match status" value="1"/>
</dbReference>
<keyword evidence="13" id="KW-1185">Reference proteome</keyword>
<dbReference type="GO" id="GO:0009229">
    <property type="term" value="P:thiamine diphosphate biosynthetic process"/>
    <property type="evidence" value="ECO:0007669"/>
    <property type="project" value="UniProtKB-UniRule"/>
</dbReference>
<dbReference type="InterPro" id="IPR037509">
    <property type="entry name" value="ThiC"/>
</dbReference>
<organism evidence="12 13">
    <name type="scientific">Vulgatibacter incomptus</name>
    <dbReference type="NCBI Taxonomy" id="1391653"/>
    <lineage>
        <taxon>Bacteria</taxon>
        <taxon>Pseudomonadati</taxon>
        <taxon>Myxococcota</taxon>
        <taxon>Myxococcia</taxon>
        <taxon>Myxococcales</taxon>
        <taxon>Cystobacterineae</taxon>
        <taxon>Vulgatibacteraceae</taxon>
        <taxon>Vulgatibacter</taxon>
    </lineage>
</organism>
<feature type="binding site" evidence="10">
    <location>
        <position position="347"/>
    </location>
    <ligand>
        <name>Zn(2+)</name>
        <dbReference type="ChEBI" id="CHEBI:29105"/>
    </ligand>
</feature>
<keyword evidence="4 10" id="KW-0479">Metal-binding</keyword>
<accession>A0A0K1PC47</accession>
<comment type="catalytic activity">
    <reaction evidence="10">
        <text>5-amino-1-(5-phospho-beta-D-ribosyl)imidazole + S-adenosyl-L-methionine = 4-amino-2-methyl-5-(phosphooxymethyl)pyrimidine + CO + 5'-deoxyadenosine + formate + L-methionine + 3 H(+)</text>
        <dbReference type="Rhea" id="RHEA:24840"/>
        <dbReference type="ChEBI" id="CHEBI:15378"/>
        <dbReference type="ChEBI" id="CHEBI:15740"/>
        <dbReference type="ChEBI" id="CHEBI:17245"/>
        <dbReference type="ChEBI" id="CHEBI:17319"/>
        <dbReference type="ChEBI" id="CHEBI:57844"/>
        <dbReference type="ChEBI" id="CHEBI:58354"/>
        <dbReference type="ChEBI" id="CHEBI:59789"/>
        <dbReference type="ChEBI" id="CHEBI:137981"/>
        <dbReference type="EC" id="4.1.99.17"/>
    </reaction>
</comment>
<evidence type="ECO:0000256" key="7">
    <source>
        <dbReference type="ARBA" id="ARBA00023004"/>
    </source>
</evidence>
<keyword evidence="5 10" id="KW-0862">Zinc</keyword>
<dbReference type="SFLD" id="SFLDS00113">
    <property type="entry name" value="Radical_SAM_Phosphomethylpyrim"/>
    <property type="match status" value="1"/>
</dbReference>
<dbReference type="FunFam" id="3.20.20.540:FF:000001">
    <property type="entry name" value="Phosphomethylpyrimidine synthase"/>
    <property type="match status" value="1"/>
</dbReference>
<dbReference type="SFLD" id="SFLDG01114">
    <property type="entry name" value="phosphomethylpyrimidine_syntha"/>
    <property type="match status" value="1"/>
</dbReference>
<dbReference type="Gene3D" id="3.20.20.540">
    <property type="entry name" value="Radical SAM ThiC family, central domain"/>
    <property type="match status" value="1"/>
</dbReference>
<feature type="binding site" evidence="10">
    <location>
        <position position="209"/>
    </location>
    <ligand>
        <name>substrate</name>
    </ligand>
</feature>
<dbReference type="Gene3D" id="6.10.250.620">
    <property type="match status" value="1"/>
</dbReference>
<dbReference type="HAMAP" id="MF_00089">
    <property type="entry name" value="ThiC"/>
    <property type="match status" value="1"/>
</dbReference>
<keyword evidence="8 10" id="KW-0411">Iron-sulfur</keyword>
<dbReference type="NCBIfam" id="NF009895">
    <property type="entry name" value="PRK13352.1"/>
    <property type="match status" value="1"/>
</dbReference>
<feature type="binding site" evidence="10">
    <location>
        <position position="370"/>
    </location>
    <ligand>
        <name>substrate</name>
    </ligand>
</feature>
<dbReference type="GO" id="GO:0005829">
    <property type="term" value="C:cytosol"/>
    <property type="evidence" value="ECO:0007669"/>
    <property type="project" value="TreeGrafter"/>
</dbReference>